<gene>
    <name evidence="1" type="ORF">D5086_008216</name>
</gene>
<keyword evidence="2" id="KW-1185">Reference proteome</keyword>
<dbReference type="EMBL" id="RCHU02000004">
    <property type="protein sequence ID" value="KAL3596579.1"/>
    <property type="molecule type" value="Genomic_DNA"/>
</dbReference>
<reference evidence="1 2" key="1">
    <citation type="journal article" date="2024" name="Plant Biotechnol. J.">
        <title>Genome and CRISPR/Cas9 system of a widespread forest tree (Populus alba) in the world.</title>
        <authorList>
            <person name="Liu Y.J."/>
            <person name="Jiang P.F."/>
            <person name="Han X.M."/>
            <person name="Li X.Y."/>
            <person name="Wang H.M."/>
            <person name="Wang Y.J."/>
            <person name="Wang X.X."/>
            <person name="Zeng Q.Y."/>
        </authorList>
    </citation>
    <scope>NUCLEOTIDE SEQUENCE [LARGE SCALE GENOMIC DNA]</scope>
    <source>
        <strain evidence="2">cv. PAL-ZL1</strain>
    </source>
</reference>
<organism evidence="1 2">
    <name type="scientific">Populus alba</name>
    <name type="common">White poplar</name>
    <dbReference type="NCBI Taxonomy" id="43335"/>
    <lineage>
        <taxon>Eukaryota</taxon>
        <taxon>Viridiplantae</taxon>
        <taxon>Streptophyta</taxon>
        <taxon>Embryophyta</taxon>
        <taxon>Tracheophyta</taxon>
        <taxon>Spermatophyta</taxon>
        <taxon>Magnoliopsida</taxon>
        <taxon>eudicotyledons</taxon>
        <taxon>Gunneridae</taxon>
        <taxon>Pentapetalae</taxon>
        <taxon>rosids</taxon>
        <taxon>fabids</taxon>
        <taxon>Malpighiales</taxon>
        <taxon>Salicaceae</taxon>
        <taxon>Saliceae</taxon>
        <taxon>Populus</taxon>
    </lineage>
</organism>
<accession>A0ACC4CEN0</accession>
<name>A0ACC4CEN0_POPAL</name>
<sequence>MHTISRNEPKLEKSKDCLSSVLSGPIYRIASYTRDCACDELLQIINLKCSLSHQLPTEELPSNASILSILPFAFCSSDEQFQGSPVLIYSSKKSLEFYM</sequence>
<evidence type="ECO:0000313" key="2">
    <source>
        <dbReference type="Proteomes" id="UP000309997"/>
    </source>
</evidence>
<evidence type="ECO:0000313" key="1">
    <source>
        <dbReference type="EMBL" id="KAL3596579.1"/>
    </source>
</evidence>
<protein>
    <submittedName>
        <fullName evidence="1">Uncharacterized protein</fullName>
    </submittedName>
</protein>
<comment type="caution">
    <text evidence="1">The sequence shown here is derived from an EMBL/GenBank/DDBJ whole genome shotgun (WGS) entry which is preliminary data.</text>
</comment>
<proteinExistence type="predicted"/>
<dbReference type="Proteomes" id="UP000309997">
    <property type="component" value="Unassembled WGS sequence"/>
</dbReference>